<dbReference type="InterPro" id="IPR036465">
    <property type="entry name" value="vWFA_dom_sf"/>
</dbReference>
<proteinExistence type="predicted"/>
<evidence type="ECO:0000313" key="2">
    <source>
        <dbReference type="EMBL" id="KKK95471.1"/>
    </source>
</evidence>
<keyword evidence="1" id="KW-0472">Membrane</keyword>
<dbReference type="PANTHER" id="PTHR37947">
    <property type="entry name" value="BLL2462 PROTEIN"/>
    <property type="match status" value="1"/>
</dbReference>
<keyword evidence="1" id="KW-0812">Transmembrane</keyword>
<name>A0A0F9CFN6_9ZZZZ</name>
<accession>A0A0F9CFN6</accession>
<evidence type="ECO:0008006" key="3">
    <source>
        <dbReference type="Google" id="ProtNLM"/>
    </source>
</evidence>
<dbReference type="SUPFAM" id="SSF53300">
    <property type="entry name" value="vWA-like"/>
    <property type="match status" value="1"/>
</dbReference>
<comment type="caution">
    <text evidence="2">The sequence shown here is derived from an EMBL/GenBank/DDBJ whole genome shotgun (WGS) entry which is preliminary data.</text>
</comment>
<keyword evidence="1" id="KW-1133">Transmembrane helix</keyword>
<dbReference type="PANTHER" id="PTHR37947:SF1">
    <property type="entry name" value="BLL2462 PROTEIN"/>
    <property type="match status" value="1"/>
</dbReference>
<dbReference type="Gene3D" id="3.40.50.410">
    <property type="entry name" value="von Willebrand factor, type A domain"/>
    <property type="match status" value="1"/>
</dbReference>
<evidence type="ECO:0000256" key="1">
    <source>
        <dbReference type="SAM" id="Phobius"/>
    </source>
</evidence>
<feature type="transmembrane region" description="Helical" evidence="1">
    <location>
        <begin position="62"/>
        <end position="82"/>
    </location>
</feature>
<gene>
    <name evidence="2" type="ORF">LCGC14_2672490</name>
</gene>
<feature type="non-terminal residue" evidence="2">
    <location>
        <position position="259"/>
    </location>
</feature>
<sequence>MSWLLEKLLRLKPGEWAGADRVLPSLNANYSNWVILGMAVAFMALVALTIRSYLREGNTSRPAKLTIAAVRIIVIALIFALLCQPGVVLRYKKVIHSTVVVVIDDSLSMSLKDRYADGQVRRALTRILGIDEDQLAETTRSEVARMVLSRQGGALSELIRDRKLVLMRFAATEGAYTQRLVELDVPADEAARTEAVMQIQREMMAELSAGGYQTDLARALRQAADRVQGRRVVAVLIVSDGQDTGEGVDGSGPLRGALA</sequence>
<organism evidence="2">
    <name type="scientific">marine sediment metagenome</name>
    <dbReference type="NCBI Taxonomy" id="412755"/>
    <lineage>
        <taxon>unclassified sequences</taxon>
        <taxon>metagenomes</taxon>
        <taxon>ecological metagenomes</taxon>
    </lineage>
</organism>
<feature type="transmembrane region" description="Helical" evidence="1">
    <location>
        <begin position="30"/>
        <end position="50"/>
    </location>
</feature>
<dbReference type="AlphaFoldDB" id="A0A0F9CFN6"/>
<dbReference type="EMBL" id="LAZR01046897">
    <property type="protein sequence ID" value="KKK95471.1"/>
    <property type="molecule type" value="Genomic_DNA"/>
</dbReference>
<reference evidence="2" key="1">
    <citation type="journal article" date="2015" name="Nature">
        <title>Complex archaea that bridge the gap between prokaryotes and eukaryotes.</title>
        <authorList>
            <person name="Spang A."/>
            <person name="Saw J.H."/>
            <person name="Jorgensen S.L."/>
            <person name="Zaremba-Niedzwiedzka K."/>
            <person name="Martijn J."/>
            <person name="Lind A.E."/>
            <person name="van Eijk R."/>
            <person name="Schleper C."/>
            <person name="Guy L."/>
            <person name="Ettema T.J."/>
        </authorList>
    </citation>
    <scope>NUCLEOTIDE SEQUENCE</scope>
</reference>
<protein>
    <recommendedName>
        <fullName evidence="3">VWFA domain-containing protein</fullName>
    </recommendedName>
</protein>